<organism evidence="4">
    <name type="scientific">Eucalyptus grandis</name>
    <name type="common">Flooded gum</name>
    <dbReference type="NCBI Taxonomy" id="71139"/>
    <lineage>
        <taxon>Eukaryota</taxon>
        <taxon>Viridiplantae</taxon>
        <taxon>Streptophyta</taxon>
        <taxon>Embryophyta</taxon>
        <taxon>Tracheophyta</taxon>
        <taxon>Spermatophyta</taxon>
        <taxon>Magnoliopsida</taxon>
        <taxon>eudicotyledons</taxon>
        <taxon>Gunneridae</taxon>
        <taxon>Pentapetalae</taxon>
        <taxon>rosids</taxon>
        <taxon>malvids</taxon>
        <taxon>Myrtales</taxon>
        <taxon>Myrtaceae</taxon>
        <taxon>Myrtoideae</taxon>
        <taxon>Eucalypteae</taxon>
        <taxon>Eucalyptus</taxon>
    </lineage>
</organism>
<evidence type="ECO:0000313" key="4">
    <source>
        <dbReference type="EMBL" id="KCW56823.1"/>
    </source>
</evidence>
<accession>A0A059ASJ6</accession>
<evidence type="ECO:0000259" key="2">
    <source>
        <dbReference type="Pfam" id="PF04784"/>
    </source>
</evidence>
<reference evidence="4" key="1">
    <citation type="submission" date="2013-07" db="EMBL/GenBank/DDBJ databases">
        <title>The genome of Eucalyptus grandis.</title>
        <authorList>
            <person name="Schmutz J."/>
            <person name="Hayes R."/>
            <person name="Myburg A."/>
            <person name="Tuskan G."/>
            <person name="Grattapaglia D."/>
            <person name="Rokhsar D.S."/>
        </authorList>
    </citation>
    <scope>NUCLEOTIDE SEQUENCE</scope>
    <source>
        <tissue evidence="4">Leaf extractions</tissue>
    </source>
</reference>
<evidence type="ECO:0000259" key="3">
    <source>
        <dbReference type="Pfam" id="PF14389"/>
    </source>
</evidence>
<dbReference type="PANTHER" id="PTHR23054:SF18">
    <property type="entry name" value="TERNARY COMPLEX FACTOR MIP1, LEUCINE-ZIPPER"/>
    <property type="match status" value="1"/>
</dbReference>
<feature type="region of interest" description="Disordered" evidence="1">
    <location>
        <begin position="151"/>
        <end position="195"/>
    </location>
</feature>
<evidence type="ECO:0000256" key="1">
    <source>
        <dbReference type="SAM" id="MobiDB-lite"/>
    </source>
</evidence>
<dbReference type="PANTHER" id="PTHR23054">
    <property type="entry name" value="TERNARY COMPLEX FACTOR MIP1, LEUCINE-ZIPPER-RELATED"/>
    <property type="match status" value="1"/>
</dbReference>
<feature type="region of interest" description="Disordered" evidence="1">
    <location>
        <begin position="17"/>
        <end position="73"/>
    </location>
</feature>
<dbReference type="eggNOG" id="ENOG502QQYA">
    <property type="taxonomic scope" value="Eukaryota"/>
</dbReference>
<evidence type="ECO:0008006" key="5">
    <source>
        <dbReference type="Google" id="ProtNLM"/>
    </source>
</evidence>
<dbReference type="InterPro" id="IPR025757">
    <property type="entry name" value="MIP1_Leuzipper"/>
</dbReference>
<dbReference type="Pfam" id="PF04784">
    <property type="entry name" value="DUF547"/>
    <property type="match status" value="1"/>
</dbReference>
<gene>
    <name evidence="4" type="ORF">EUGRSUZ_I02490</name>
</gene>
<dbReference type="InParanoid" id="A0A059ASJ6"/>
<protein>
    <recommendedName>
        <fullName evidence="5">DUF547 domain-containing protein</fullName>
    </recommendedName>
</protein>
<feature type="compositionally biased region" description="Low complexity" evidence="1">
    <location>
        <begin position="320"/>
        <end position="335"/>
    </location>
</feature>
<dbReference type="OrthoDB" id="418495at2759"/>
<dbReference type="AlphaFoldDB" id="A0A059ASJ6"/>
<feature type="domain" description="DUF547" evidence="2">
    <location>
        <begin position="411"/>
        <end position="545"/>
    </location>
</feature>
<dbReference type="FunCoup" id="A0A059ASJ6">
    <property type="interactions" value="497"/>
</dbReference>
<dbReference type="KEGG" id="egr:104419789"/>
<feature type="compositionally biased region" description="Basic and acidic residues" evidence="1">
    <location>
        <begin position="161"/>
        <end position="179"/>
    </location>
</feature>
<name>A0A059ASJ6_EUCGR</name>
<feature type="domain" description="Ternary complex factor MIP1 leucine-zipper" evidence="3">
    <location>
        <begin position="67"/>
        <end position="149"/>
    </location>
</feature>
<proteinExistence type="predicted"/>
<sequence>MGFEKVGEIKFLGLTASSRHKRSKSFPDKNRAPEDGSDVSPKVSQGMKQGLVHVEPSLKTNKKPSSNSETHDSLKQEILQLEKRLQDQFQVRHVLEKALGYQTSSHDNASDVSMPKPATELIKEIATLELEVAHLEQYLLSLYRKAFDQQVSSVSPSTKDASSKDKRLRTPKDIPRARLFETPPSANAKRRGDSAVPLSVQPLEIPLKDAHGLSEEEKLLHSGVHRCHSALSHRSALEVRISPREESLGKAVRACHSQPLSMIEFARKAGTSVVSLAEYLGTTVSDHVPESASRLSEDMIKCMSSIYCKLADPPLANQGLSSPNSSLSSASAFSPQDQSDMWSPGLRNNSSFDVRLDNPFHVEGLKEFSGPYSTMVEVPWIHRDSQKLGDIEPLLQNYRSLICRLEEVDPRKLRHEEKVAFWINIHNALVMHAFLAYGIPQNNVKRVFQLLKAAYNVGGHTISADTIQSTILGCRMSRPGQWLRLLLSPKKKFKNRDERQAYGINHSEPLLHFALCFGSHSDPAVRIYTPKGLSQELETAKGEYVRATFGVRKDKKILLPKTVESFAKDSGLCAADIIEMVQKCLPDSLRKSLKKCPVGKSSKSIEWIPYNFSFRYLIAKELAK</sequence>
<dbReference type="Gramene" id="KCW56823">
    <property type="protein sequence ID" value="KCW56823"/>
    <property type="gene ID" value="EUGRSUZ_I02490"/>
</dbReference>
<feature type="compositionally biased region" description="Basic and acidic residues" evidence="1">
    <location>
        <begin position="25"/>
        <end position="34"/>
    </location>
</feature>
<feature type="compositionally biased region" description="Polar residues" evidence="1">
    <location>
        <begin position="151"/>
        <end position="160"/>
    </location>
</feature>
<dbReference type="Pfam" id="PF14389">
    <property type="entry name" value="Lzipper-MIP1"/>
    <property type="match status" value="1"/>
</dbReference>
<feature type="region of interest" description="Disordered" evidence="1">
    <location>
        <begin position="319"/>
        <end position="344"/>
    </location>
</feature>
<dbReference type="InterPro" id="IPR006869">
    <property type="entry name" value="DUF547"/>
</dbReference>
<dbReference type="OMA" id="KAIRSCH"/>
<dbReference type="EMBL" id="KK198761">
    <property type="protein sequence ID" value="KCW56823.1"/>
    <property type="molecule type" value="Genomic_DNA"/>
</dbReference>